<evidence type="ECO:0000313" key="3">
    <source>
        <dbReference type="EMBL" id="PNY79592.1"/>
    </source>
</evidence>
<feature type="modified residue" description="4-aspartylphosphate" evidence="1">
    <location>
        <position position="65"/>
    </location>
</feature>
<protein>
    <submittedName>
        <fullName evidence="3">Response regulator</fullName>
    </submittedName>
</protein>
<dbReference type="EMBL" id="PPPD01000003">
    <property type="protein sequence ID" value="PNY79592.1"/>
    <property type="molecule type" value="Genomic_DNA"/>
</dbReference>
<keyword evidence="4" id="KW-1185">Reference proteome</keyword>
<dbReference type="InterPro" id="IPR052893">
    <property type="entry name" value="TCS_response_regulator"/>
</dbReference>
<dbReference type="InterPro" id="IPR011006">
    <property type="entry name" value="CheY-like_superfamily"/>
</dbReference>
<dbReference type="Pfam" id="PF00072">
    <property type="entry name" value="Response_reg"/>
    <property type="match status" value="1"/>
</dbReference>
<name>A0A2K3USS9_9DEIO</name>
<dbReference type="Gene3D" id="3.40.50.2300">
    <property type="match status" value="1"/>
</dbReference>
<dbReference type="PANTHER" id="PTHR44520:SF2">
    <property type="entry name" value="RESPONSE REGULATOR RCP1"/>
    <property type="match status" value="1"/>
</dbReference>
<dbReference type="GO" id="GO:0000160">
    <property type="term" value="P:phosphorelay signal transduction system"/>
    <property type="evidence" value="ECO:0007669"/>
    <property type="project" value="InterPro"/>
</dbReference>
<dbReference type="RefSeq" id="WP_103314106.1">
    <property type="nucleotide sequence ID" value="NZ_PPPD01000003.1"/>
</dbReference>
<evidence type="ECO:0000256" key="1">
    <source>
        <dbReference type="PROSITE-ProRule" id="PRU00169"/>
    </source>
</evidence>
<gene>
    <name evidence="3" type="ORF">CVO96_19060</name>
</gene>
<dbReference type="InterPro" id="IPR001789">
    <property type="entry name" value="Sig_transdc_resp-reg_receiver"/>
</dbReference>
<dbReference type="SMART" id="SM00448">
    <property type="entry name" value="REC"/>
    <property type="match status" value="1"/>
</dbReference>
<comment type="caution">
    <text evidence="3">The sequence shown here is derived from an EMBL/GenBank/DDBJ whole genome shotgun (WGS) entry which is preliminary data.</text>
</comment>
<dbReference type="Proteomes" id="UP000236379">
    <property type="component" value="Unassembled WGS sequence"/>
</dbReference>
<evidence type="ECO:0000313" key="4">
    <source>
        <dbReference type="Proteomes" id="UP000236379"/>
    </source>
</evidence>
<reference evidence="3 4" key="1">
    <citation type="submission" date="2018-01" db="EMBL/GenBank/DDBJ databases">
        <title>Deinococcus koreensis sp. nov., a radiation-resistant bacterium isolated from river water.</title>
        <authorList>
            <person name="Choi A."/>
        </authorList>
    </citation>
    <scope>NUCLEOTIDE SEQUENCE [LARGE SCALE GENOMIC DNA]</scope>
    <source>
        <strain evidence="3 4">SJW1-2</strain>
    </source>
</reference>
<dbReference type="SUPFAM" id="SSF52172">
    <property type="entry name" value="CheY-like"/>
    <property type="match status" value="1"/>
</dbReference>
<feature type="domain" description="Response regulatory" evidence="2">
    <location>
        <begin position="7"/>
        <end position="132"/>
    </location>
</feature>
<accession>A0A2K3USS9</accession>
<dbReference type="CDD" id="cd17557">
    <property type="entry name" value="REC_Rcp-like"/>
    <property type="match status" value="1"/>
</dbReference>
<proteinExistence type="predicted"/>
<sequence>MTRPPFNLLLVEDELADALMFQEMIEDTSPGMHLHHVVNGHEAMRFLRRETGYEEAPRPDLIVLDLNMPVMSGHEFLEQAKGLESIRSIPVLVLSTSDAAEDIHRSYDFQASGYVIKPGTYAEYVKVMTTIQAYWQGVVSLPKLADLADTAR</sequence>
<keyword evidence="1" id="KW-0597">Phosphoprotein</keyword>
<evidence type="ECO:0000259" key="2">
    <source>
        <dbReference type="PROSITE" id="PS50110"/>
    </source>
</evidence>
<organism evidence="3 4">
    <name type="scientific">Deinococcus koreensis</name>
    <dbReference type="NCBI Taxonomy" id="2054903"/>
    <lineage>
        <taxon>Bacteria</taxon>
        <taxon>Thermotogati</taxon>
        <taxon>Deinococcota</taxon>
        <taxon>Deinococci</taxon>
        <taxon>Deinococcales</taxon>
        <taxon>Deinococcaceae</taxon>
        <taxon>Deinococcus</taxon>
    </lineage>
</organism>
<dbReference type="PROSITE" id="PS50110">
    <property type="entry name" value="RESPONSE_REGULATORY"/>
    <property type="match status" value="1"/>
</dbReference>
<dbReference type="OrthoDB" id="9785718at2"/>
<dbReference type="PANTHER" id="PTHR44520">
    <property type="entry name" value="RESPONSE REGULATOR RCP1-RELATED"/>
    <property type="match status" value="1"/>
</dbReference>
<dbReference type="AlphaFoldDB" id="A0A2K3USS9"/>